<reference evidence="1" key="1">
    <citation type="submission" date="2022-08" db="EMBL/GenBank/DDBJ databases">
        <title>Genome Sequence of Fusarium decemcellulare.</title>
        <authorList>
            <person name="Buettner E."/>
        </authorList>
    </citation>
    <scope>NUCLEOTIDE SEQUENCE</scope>
    <source>
        <strain evidence="1">Babe19</strain>
    </source>
</reference>
<proteinExistence type="predicted"/>
<protein>
    <submittedName>
        <fullName evidence="1">Uncharacterized protein</fullName>
    </submittedName>
</protein>
<accession>A0ACC1SL63</accession>
<dbReference type="Proteomes" id="UP001148629">
    <property type="component" value="Unassembled WGS sequence"/>
</dbReference>
<sequence>MAKITALLCFLAWPVALVGGSVTARANNAGKVPSVKDWDAAEKQARSVISKLTLPEKIGIVTGHPGELGDNTACIGTIKAIDRVGFGGPLPSTGPIGRHALGGRNWESFSPDPYLSGEAMRQSVIGSQSVGVQTCSKHLIGNEQETQRNTMSSNIDDRTLHELYLWPFADAVNAGTTSIMTGHNRLNGTYSSANKKLLTSILREELGFRGYVMSDWWGTHSTEDSANAGLDMEQPGVATPRDDVYWGELLEAAVKKGDVSKERLDTMARSILTPYYLLRQNSRDYSSVDDAEGQGYPTNRDVRRDHAKLIRKIGAAGTVLLKNTKNFLPLSSKRLNIGVFGNDASEPADGLAFSGWSPAPGPEYGTLDIGGGAGAGRHSNLVTPLEAIKKRARESGSLLQYILNNELLAANTLSAIHPVPDVCLVFLKTFMAEGWDREEFENDWNSTLAVNNVASLCPGKTVVVTHSGGVNTYPWANNPNVTAILAAHYPGEETGNAIVDILWGDAEPSGRLPYTIPKSETDFNIPIVEEKDGESDFIEGLFIDYRHFDANDIEPLYEFGFGLGYTTFEVVGRPTVEKLKASKGKVNATPDQKSKIIPGGNPDLWVEMVRIKATVKNTGGRKGSAVPQLYLSYPKDSVPDGTPVRILRGFEKADIGPGTRKEFNFVLARRDLSYWDVKAQVWRIPAGEFELAVGFSSRDLRAKTALKIL</sequence>
<gene>
    <name evidence="1" type="ORF">NM208_g4276</name>
</gene>
<keyword evidence="2" id="KW-1185">Reference proteome</keyword>
<dbReference type="EMBL" id="JANRMS010000314">
    <property type="protein sequence ID" value="KAJ3542104.1"/>
    <property type="molecule type" value="Genomic_DNA"/>
</dbReference>
<evidence type="ECO:0000313" key="1">
    <source>
        <dbReference type="EMBL" id="KAJ3542104.1"/>
    </source>
</evidence>
<organism evidence="1 2">
    <name type="scientific">Fusarium decemcellulare</name>
    <dbReference type="NCBI Taxonomy" id="57161"/>
    <lineage>
        <taxon>Eukaryota</taxon>
        <taxon>Fungi</taxon>
        <taxon>Dikarya</taxon>
        <taxon>Ascomycota</taxon>
        <taxon>Pezizomycotina</taxon>
        <taxon>Sordariomycetes</taxon>
        <taxon>Hypocreomycetidae</taxon>
        <taxon>Hypocreales</taxon>
        <taxon>Nectriaceae</taxon>
        <taxon>Fusarium</taxon>
        <taxon>Fusarium decemcellulare species complex</taxon>
    </lineage>
</organism>
<evidence type="ECO:0000313" key="2">
    <source>
        <dbReference type="Proteomes" id="UP001148629"/>
    </source>
</evidence>
<comment type="caution">
    <text evidence="1">The sequence shown here is derived from an EMBL/GenBank/DDBJ whole genome shotgun (WGS) entry which is preliminary data.</text>
</comment>
<name>A0ACC1SL63_9HYPO</name>